<dbReference type="PROSITE" id="PS50005">
    <property type="entry name" value="TPR"/>
    <property type="match status" value="1"/>
</dbReference>
<dbReference type="PROSITE" id="PS50082">
    <property type="entry name" value="WD_REPEATS_2"/>
    <property type="match status" value="3"/>
</dbReference>
<dbReference type="SMART" id="SM00320">
    <property type="entry name" value="WD40"/>
    <property type="match status" value="4"/>
</dbReference>
<feature type="repeat" description="WD" evidence="3">
    <location>
        <begin position="161"/>
        <end position="179"/>
    </location>
</feature>
<protein>
    <submittedName>
        <fullName evidence="5">Uncharacterized protein</fullName>
    </submittedName>
</protein>
<dbReference type="SMART" id="SM00028">
    <property type="entry name" value="TPR"/>
    <property type="match status" value="3"/>
</dbReference>
<dbReference type="InterPro" id="IPR019734">
    <property type="entry name" value="TPR_rpt"/>
</dbReference>
<gene>
    <name evidence="5" type="ORF">g.10190</name>
</gene>
<organism evidence="5">
    <name type="scientific">Auxenochlorella protothecoides</name>
    <name type="common">Green microalga</name>
    <name type="synonym">Chlorella protothecoides</name>
    <dbReference type="NCBI Taxonomy" id="3075"/>
    <lineage>
        <taxon>Eukaryota</taxon>
        <taxon>Viridiplantae</taxon>
        <taxon>Chlorophyta</taxon>
        <taxon>core chlorophytes</taxon>
        <taxon>Trebouxiophyceae</taxon>
        <taxon>Chlorellales</taxon>
        <taxon>Chlorellaceae</taxon>
        <taxon>Auxenochlorella</taxon>
    </lineage>
</organism>
<evidence type="ECO:0000256" key="3">
    <source>
        <dbReference type="PROSITE-ProRule" id="PRU00221"/>
    </source>
</evidence>
<dbReference type="Gene3D" id="2.130.10.10">
    <property type="entry name" value="YVTN repeat-like/Quinoprotein amine dehydrogenase"/>
    <property type="match status" value="2"/>
</dbReference>
<dbReference type="SUPFAM" id="SSF48452">
    <property type="entry name" value="TPR-like"/>
    <property type="match status" value="1"/>
</dbReference>
<keyword evidence="4" id="KW-0802">TPR repeat</keyword>
<keyword evidence="2" id="KW-0677">Repeat</keyword>
<accession>A0A1D2A4U5</accession>
<reference evidence="5" key="1">
    <citation type="submission" date="2015-08" db="EMBL/GenBank/DDBJ databases">
        <authorList>
            <person name="Babu N.S."/>
            <person name="Beckwith C.J."/>
            <person name="Beseler K.G."/>
            <person name="Brison A."/>
            <person name="Carone J.V."/>
            <person name="Caskin T.P."/>
            <person name="Diamond M."/>
            <person name="Durham M.E."/>
            <person name="Foxe J.M."/>
            <person name="Go M."/>
            <person name="Henderson B.A."/>
            <person name="Jones I.B."/>
            <person name="McGettigan J.A."/>
            <person name="Micheletti S.J."/>
            <person name="Nasrallah M.E."/>
            <person name="Ortiz D."/>
            <person name="Piller C.R."/>
            <person name="Privatt S.R."/>
            <person name="Schneider S.L."/>
            <person name="Sharp S."/>
            <person name="Smith T.C."/>
            <person name="Stanton J.D."/>
            <person name="Ullery H.E."/>
            <person name="Wilson R.J."/>
            <person name="Serrano M.G."/>
            <person name="Buck G."/>
            <person name="Lee V."/>
            <person name="Wang Y."/>
            <person name="Carvalho R."/>
            <person name="Voegtly L."/>
            <person name="Shi R."/>
            <person name="Duckworth R."/>
            <person name="Johnson A."/>
            <person name="Loviza R."/>
            <person name="Walstead R."/>
            <person name="Shah Z."/>
            <person name="Kiflezghi M."/>
            <person name="Wade K."/>
            <person name="Ball S.L."/>
            <person name="Bradley K.W."/>
            <person name="Asai D.J."/>
            <person name="Bowman C.A."/>
            <person name="Russell D.A."/>
            <person name="Pope W.H."/>
            <person name="Jacobs-Sera D."/>
            <person name="Hendrix R.W."/>
            <person name="Hatfull G.F."/>
        </authorList>
    </citation>
    <scope>NUCLEOTIDE SEQUENCE</scope>
</reference>
<dbReference type="InterPro" id="IPR011990">
    <property type="entry name" value="TPR-like_helical_dom_sf"/>
</dbReference>
<dbReference type="InterPro" id="IPR001680">
    <property type="entry name" value="WD40_rpt"/>
</dbReference>
<feature type="repeat" description="WD" evidence="3">
    <location>
        <begin position="521"/>
        <end position="535"/>
    </location>
</feature>
<sequence length="535" mass="52880">MASVAAPDPSLLKAQADALCREGQYARAAAAYRAHLALLPPDPAPALANLSLCALRAGDAPAAVRAAELALARRPRWAKGHVRAGSAHAAVGDHAAAAAAYARALELDPGLAADLAPARAELAKVATRAARRALCCGHEGAVTCLAALPASRGGDKAAPASPPTTLLASGGADGSLRLWCPATGACLGKTPAAHAGRVISLAHDARAGLLASCSQDGSLAVWRLASSAGVPRPALALAARLTVPGAAPAPVPVRACFLHDTGQLAGSWSDGAVRVWRDLAAPPRLNLPGPGPGAPAGLTASPDGALLAAVGEARCRVWEAESGVLRADVAPESGQATLCAFLSPQAAAGGCGAHAPATQTLVTGHWSGERREGRLMAWDVARGGAGWVGGALTGPLATRDDLAAAPVALRWMGRGFALLTSDGLLRAAEAGELAEMVEVGEARGGGAAGGAVAGHAWGSEAAATARGARAALATCPAGRRAAVVDDAGTLHVFDGAGARAGPGLAAGAVPRTLVWLAEDAVATGSADGTISVWRV</sequence>
<evidence type="ECO:0000256" key="4">
    <source>
        <dbReference type="PROSITE-ProRule" id="PRU00339"/>
    </source>
</evidence>
<dbReference type="PANTHER" id="PTHR19848">
    <property type="entry name" value="WD40 REPEAT PROTEIN"/>
    <property type="match status" value="1"/>
</dbReference>
<proteinExistence type="predicted"/>
<dbReference type="Pfam" id="PF00400">
    <property type="entry name" value="WD40"/>
    <property type="match status" value="2"/>
</dbReference>
<dbReference type="InterPro" id="IPR015943">
    <property type="entry name" value="WD40/YVTN_repeat-like_dom_sf"/>
</dbReference>
<dbReference type="EMBL" id="GDKF01004649">
    <property type="protein sequence ID" value="JAT73973.1"/>
    <property type="molecule type" value="Transcribed_RNA"/>
</dbReference>
<dbReference type="Gene3D" id="1.25.40.10">
    <property type="entry name" value="Tetratricopeptide repeat domain"/>
    <property type="match status" value="1"/>
</dbReference>
<dbReference type="PANTHER" id="PTHR19848:SF8">
    <property type="entry name" value="F-BOX AND WD REPEAT DOMAIN CONTAINING 7"/>
    <property type="match status" value="1"/>
</dbReference>
<evidence type="ECO:0000256" key="2">
    <source>
        <dbReference type="ARBA" id="ARBA00022737"/>
    </source>
</evidence>
<keyword evidence="1 3" id="KW-0853">WD repeat</keyword>
<dbReference type="InterPro" id="IPR011047">
    <property type="entry name" value="Quinoprotein_ADH-like_sf"/>
</dbReference>
<evidence type="ECO:0000313" key="5">
    <source>
        <dbReference type="EMBL" id="JAT73973.1"/>
    </source>
</evidence>
<dbReference type="AlphaFoldDB" id="A0A1D2A4U5"/>
<dbReference type="SUPFAM" id="SSF50998">
    <property type="entry name" value="Quinoprotein alcohol dehydrogenase-like"/>
    <property type="match status" value="1"/>
</dbReference>
<feature type="repeat" description="WD" evidence="3">
    <location>
        <begin position="191"/>
        <end position="232"/>
    </location>
</feature>
<feature type="repeat" description="TPR" evidence="4">
    <location>
        <begin position="78"/>
        <end position="111"/>
    </location>
</feature>
<name>A0A1D2A4U5_AUXPR</name>
<evidence type="ECO:0000256" key="1">
    <source>
        <dbReference type="ARBA" id="ARBA00022574"/>
    </source>
</evidence>